<name>A0A0F9RCS7_9ZZZZ</name>
<evidence type="ECO:0000313" key="1">
    <source>
        <dbReference type="EMBL" id="KKN22926.1"/>
    </source>
</evidence>
<dbReference type="AlphaFoldDB" id="A0A0F9RCS7"/>
<protein>
    <submittedName>
        <fullName evidence="1">Uncharacterized protein</fullName>
    </submittedName>
</protein>
<dbReference type="EMBL" id="LAZR01003017">
    <property type="protein sequence ID" value="KKN22926.1"/>
    <property type="molecule type" value="Genomic_DNA"/>
</dbReference>
<sequence>MEVHEEELCVVCEQLRKCVLPVPEIPNLNMCMVCLADAMVLLAGTIKVSLTPEQLSAFQQFLVDRENE</sequence>
<organism evidence="1">
    <name type="scientific">marine sediment metagenome</name>
    <dbReference type="NCBI Taxonomy" id="412755"/>
    <lineage>
        <taxon>unclassified sequences</taxon>
        <taxon>metagenomes</taxon>
        <taxon>ecological metagenomes</taxon>
    </lineage>
</organism>
<reference evidence="1" key="1">
    <citation type="journal article" date="2015" name="Nature">
        <title>Complex archaea that bridge the gap between prokaryotes and eukaryotes.</title>
        <authorList>
            <person name="Spang A."/>
            <person name="Saw J.H."/>
            <person name="Jorgensen S.L."/>
            <person name="Zaremba-Niedzwiedzka K."/>
            <person name="Martijn J."/>
            <person name="Lind A.E."/>
            <person name="van Eijk R."/>
            <person name="Schleper C."/>
            <person name="Guy L."/>
            <person name="Ettema T.J."/>
        </authorList>
    </citation>
    <scope>NUCLEOTIDE SEQUENCE</scope>
</reference>
<accession>A0A0F9RCS7</accession>
<gene>
    <name evidence="1" type="ORF">LCGC14_0910010</name>
</gene>
<proteinExistence type="predicted"/>
<comment type="caution">
    <text evidence="1">The sequence shown here is derived from an EMBL/GenBank/DDBJ whole genome shotgun (WGS) entry which is preliminary data.</text>
</comment>